<gene>
    <name evidence="1" type="ORF">C2H86_22310</name>
</gene>
<dbReference type="RefSeq" id="WP_163985944.1">
    <property type="nucleotide sequence ID" value="NZ_CP026115.2"/>
</dbReference>
<protein>
    <submittedName>
        <fullName evidence="1">Uncharacterized protein</fullName>
    </submittedName>
</protein>
<reference evidence="1 2" key="1">
    <citation type="submission" date="2020-02" db="EMBL/GenBank/DDBJ databases">
        <title>Pseudomonas Putida W5 Complete Genome Assembly.</title>
        <authorList>
            <person name="Yuan Z.-C."/>
            <person name="Shaw G.A."/>
            <person name="Cusano A.D."/>
            <person name="Caddey B.J."/>
            <person name="Weselowski B.J."/>
        </authorList>
    </citation>
    <scope>NUCLEOTIDE SEQUENCE [LARGE SCALE GENOMIC DNA]</scope>
    <source>
        <strain evidence="1 2">W5</strain>
    </source>
</reference>
<organism evidence="1 2">
    <name type="scientific">Pseudomonas putida</name>
    <name type="common">Arthrobacter siderocapsulatus</name>
    <dbReference type="NCBI Taxonomy" id="303"/>
    <lineage>
        <taxon>Bacteria</taxon>
        <taxon>Pseudomonadati</taxon>
        <taxon>Pseudomonadota</taxon>
        <taxon>Gammaproteobacteria</taxon>
        <taxon>Pseudomonadales</taxon>
        <taxon>Pseudomonadaceae</taxon>
        <taxon>Pseudomonas</taxon>
    </lineage>
</organism>
<evidence type="ECO:0000313" key="1">
    <source>
        <dbReference type="EMBL" id="QHG66993.2"/>
    </source>
</evidence>
<dbReference type="EMBL" id="CP026115">
    <property type="protein sequence ID" value="QHG66993.2"/>
    <property type="molecule type" value="Genomic_DNA"/>
</dbReference>
<dbReference type="AlphaFoldDB" id="A0A6I6XML8"/>
<sequence length="96" mass="10795">MEFTDVKSKDFIELAGIPEHLQGTAIAEQRVKWRLREALEANDILEPIERLHYTTWDSHSGAVNYSRPWSSCWSMRCLTAKPPPSVQPGVSSGLVA</sequence>
<evidence type="ECO:0000313" key="2">
    <source>
        <dbReference type="Proteomes" id="UP000464480"/>
    </source>
</evidence>
<accession>A0A6I6XML8</accession>
<dbReference type="Proteomes" id="UP000464480">
    <property type="component" value="Chromosome"/>
</dbReference>
<name>A0A6I6XML8_PSEPU</name>
<proteinExistence type="predicted"/>